<organism evidence="2 3">
    <name type="scientific">Streptomyces olivaceiscleroticus</name>
    <dbReference type="NCBI Taxonomy" id="68245"/>
    <lineage>
        <taxon>Bacteria</taxon>
        <taxon>Bacillati</taxon>
        <taxon>Actinomycetota</taxon>
        <taxon>Actinomycetes</taxon>
        <taxon>Kitasatosporales</taxon>
        <taxon>Streptomycetaceae</taxon>
        <taxon>Streptomyces</taxon>
    </lineage>
</organism>
<evidence type="ECO:0000256" key="1">
    <source>
        <dbReference type="SAM" id="MobiDB-lite"/>
    </source>
</evidence>
<evidence type="ECO:0000313" key="3">
    <source>
        <dbReference type="Proteomes" id="UP001500909"/>
    </source>
</evidence>
<keyword evidence="3" id="KW-1185">Reference proteome</keyword>
<dbReference type="PANTHER" id="PTHR31480">
    <property type="entry name" value="BIFUNCTIONAL LYCOPENE CYCLASE/PHYTOENE SYNTHASE"/>
    <property type="match status" value="1"/>
</dbReference>
<evidence type="ECO:0000313" key="2">
    <source>
        <dbReference type="EMBL" id="GAA0472325.1"/>
    </source>
</evidence>
<gene>
    <name evidence="2" type="ORF">GCM10010361_40630</name>
</gene>
<reference evidence="2 3" key="1">
    <citation type="journal article" date="2019" name="Int. J. Syst. Evol. Microbiol.">
        <title>The Global Catalogue of Microorganisms (GCM) 10K type strain sequencing project: providing services to taxonomists for standard genome sequencing and annotation.</title>
        <authorList>
            <consortium name="The Broad Institute Genomics Platform"/>
            <consortium name="The Broad Institute Genome Sequencing Center for Infectious Disease"/>
            <person name="Wu L."/>
            <person name="Ma J."/>
        </authorList>
    </citation>
    <scope>NUCLEOTIDE SEQUENCE [LARGE SCALE GENOMIC DNA]</scope>
    <source>
        <strain evidence="2 3">JCM 4805</strain>
    </source>
</reference>
<protein>
    <submittedName>
        <fullName evidence="2">Phytoene/squalene synthase family protein</fullName>
    </submittedName>
</protein>
<dbReference type="Pfam" id="PF00494">
    <property type="entry name" value="SQS_PSY"/>
    <property type="match status" value="1"/>
</dbReference>
<dbReference type="RefSeq" id="WP_346096462.1">
    <property type="nucleotide sequence ID" value="NZ_BAAABY010000029.1"/>
</dbReference>
<dbReference type="EMBL" id="BAAABY010000029">
    <property type="protein sequence ID" value="GAA0472325.1"/>
    <property type="molecule type" value="Genomic_DNA"/>
</dbReference>
<name>A0ABN1ABH8_9ACTN</name>
<dbReference type="Proteomes" id="UP001500909">
    <property type="component" value="Unassembled WGS sequence"/>
</dbReference>
<comment type="caution">
    <text evidence="2">The sequence shown here is derived from an EMBL/GenBank/DDBJ whole genome shotgun (WGS) entry which is preliminary data.</text>
</comment>
<sequence>MRVWRRCLDAGEVWGSEARSDYSKVAQFMQRREPAGYAAVRMLTPAHFQPHVLAGYAFASFTDDLCDRGTVAERTRRFDAWAGQIRAALDSGTARHPLLRAFLHTSALRELPRHWIESYLDGARIDLDFPGFATEADYQAYVDRLTWPFLMITTGLAQSGGGTPEFAQSCRLVADAGQRTDILTDLAEDLRDGRLYLPLDALERHGVTRADLDAGRDVPGVRTLLSEAAGKAHHTLREATRLLDELPEEYGPLMRFVLDLHHQRLETVVAMGAAVTRRPARDNPVTCLRLLAGARRPRAGRRPAPQARKEYEPSEI</sequence>
<dbReference type="InterPro" id="IPR008949">
    <property type="entry name" value="Isoprenoid_synthase_dom_sf"/>
</dbReference>
<dbReference type="InterPro" id="IPR002060">
    <property type="entry name" value="Squ/phyt_synthse"/>
</dbReference>
<dbReference type="SUPFAM" id="SSF48576">
    <property type="entry name" value="Terpenoid synthases"/>
    <property type="match status" value="1"/>
</dbReference>
<feature type="region of interest" description="Disordered" evidence="1">
    <location>
        <begin position="294"/>
        <end position="316"/>
    </location>
</feature>
<feature type="compositionally biased region" description="Basic and acidic residues" evidence="1">
    <location>
        <begin position="307"/>
        <end position="316"/>
    </location>
</feature>
<accession>A0ABN1ABH8</accession>
<proteinExistence type="predicted"/>
<dbReference type="Gene3D" id="1.10.600.10">
    <property type="entry name" value="Farnesyl Diphosphate Synthase"/>
    <property type="match status" value="1"/>
</dbReference>